<dbReference type="WBParaSite" id="EN70_3266">
    <property type="protein sequence ID" value="EN70_3266"/>
    <property type="gene ID" value="EN70_3266"/>
</dbReference>
<dbReference type="AlphaFoldDB" id="A0A1I7VJJ8"/>
<protein>
    <submittedName>
        <fullName evidence="2">Quaking_NLS domain-containing protein</fullName>
    </submittedName>
</protein>
<evidence type="ECO:0000313" key="2">
    <source>
        <dbReference type="WBParaSite" id="EN70_3266"/>
    </source>
</evidence>
<reference evidence="1" key="1">
    <citation type="submission" date="2012-04" db="EMBL/GenBank/DDBJ databases">
        <title>The Genome Sequence of Loa loa.</title>
        <authorList>
            <consortium name="The Broad Institute Genome Sequencing Platform"/>
            <consortium name="Broad Institute Genome Sequencing Center for Infectious Disease"/>
            <person name="Nutman T.B."/>
            <person name="Fink D.L."/>
            <person name="Russ C."/>
            <person name="Young S."/>
            <person name="Zeng Q."/>
            <person name="Gargeya S."/>
            <person name="Alvarado L."/>
            <person name="Berlin A."/>
            <person name="Chapman S.B."/>
            <person name="Chen Z."/>
            <person name="Freedman E."/>
            <person name="Gellesch M."/>
            <person name="Goldberg J."/>
            <person name="Griggs A."/>
            <person name="Gujja S."/>
            <person name="Heilman E.R."/>
            <person name="Heiman D."/>
            <person name="Howarth C."/>
            <person name="Mehta T."/>
            <person name="Neiman D."/>
            <person name="Pearson M."/>
            <person name="Roberts A."/>
            <person name="Saif S."/>
            <person name="Shea T."/>
            <person name="Shenoy N."/>
            <person name="Sisk P."/>
            <person name="Stolte C."/>
            <person name="Sykes S."/>
            <person name="White J."/>
            <person name="Yandava C."/>
            <person name="Haas B."/>
            <person name="Henn M.R."/>
            <person name="Nusbaum C."/>
            <person name="Birren B."/>
        </authorList>
    </citation>
    <scope>NUCLEOTIDE SEQUENCE [LARGE SCALE GENOMIC DNA]</scope>
</reference>
<proteinExistence type="predicted"/>
<reference evidence="2" key="2">
    <citation type="submission" date="2016-11" db="UniProtKB">
        <authorList>
            <consortium name="WormBaseParasite"/>
        </authorList>
    </citation>
    <scope>IDENTIFICATION</scope>
</reference>
<keyword evidence="1" id="KW-1185">Reference proteome</keyword>
<accession>A0A1I7VJJ8</accession>
<dbReference type="Proteomes" id="UP000095285">
    <property type="component" value="Unassembled WGS sequence"/>
</dbReference>
<organism evidence="1 2">
    <name type="scientific">Loa loa</name>
    <name type="common">Eye worm</name>
    <name type="synonym">Filaria loa</name>
    <dbReference type="NCBI Taxonomy" id="7209"/>
    <lineage>
        <taxon>Eukaryota</taxon>
        <taxon>Metazoa</taxon>
        <taxon>Ecdysozoa</taxon>
        <taxon>Nematoda</taxon>
        <taxon>Chromadorea</taxon>
        <taxon>Rhabditida</taxon>
        <taxon>Spirurina</taxon>
        <taxon>Spiruromorpha</taxon>
        <taxon>Filarioidea</taxon>
        <taxon>Onchocercidae</taxon>
        <taxon>Loa</taxon>
    </lineage>
</organism>
<evidence type="ECO:0000313" key="1">
    <source>
        <dbReference type="Proteomes" id="UP000095285"/>
    </source>
</evidence>
<name>A0A1I7VJJ8_LOALO</name>
<sequence length="58" mass="7103">MKYSHHLGRDVPIRRRKHTPIIMPRASYRLMTSRIVIIVRLRDGMKRFRPRHTHSSRQ</sequence>